<evidence type="ECO:0000256" key="4">
    <source>
        <dbReference type="ARBA" id="ARBA00023015"/>
    </source>
</evidence>
<protein>
    <recommendedName>
        <fullName evidence="6">Transcription antitermination protein NusB</fullName>
    </recommendedName>
    <alternativeName>
        <fullName evidence="6">Antitermination factor NusB</fullName>
    </alternativeName>
</protein>
<dbReference type="Gene3D" id="1.10.940.10">
    <property type="entry name" value="NusB-like"/>
    <property type="match status" value="1"/>
</dbReference>
<sequence>MRKIRVGLTRHQLREVAFQTIFSMMYQEDAAIIDSISYTLSLMDEKFELEEEDLVIPTYLEVVVTGIMEKQTILDSIIEKHLKGWKINRLAKADLIILRLAIFEMLYLKDVPNKVSLNEALELAKTYSDEESKRFINGVLSSVLNDIENQNN</sequence>
<evidence type="ECO:0000313" key="8">
    <source>
        <dbReference type="EMBL" id="OPF88914.1"/>
    </source>
</evidence>
<dbReference type="NCBIfam" id="TIGR01951">
    <property type="entry name" value="nusB"/>
    <property type="match status" value="1"/>
</dbReference>
<dbReference type="GO" id="GO:0006353">
    <property type="term" value="P:DNA-templated transcription termination"/>
    <property type="evidence" value="ECO:0007669"/>
    <property type="project" value="UniProtKB-UniRule"/>
</dbReference>
<accession>A0A1V4DK02</accession>
<comment type="similarity">
    <text evidence="1 6">Belongs to the NusB family.</text>
</comment>
<keyword evidence="5 6" id="KW-0804">Transcription</keyword>
<feature type="domain" description="NusB/RsmB/TIM44" evidence="7">
    <location>
        <begin position="12"/>
        <end position="144"/>
    </location>
</feature>
<dbReference type="GO" id="GO:0003723">
    <property type="term" value="F:RNA binding"/>
    <property type="evidence" value="ECO:0007669"/>
    <property type="project" value="UniProtKB-UniRule"/>
</dbReference>
<evidence type="ECO:0000256" key="3">
    <source>
        <dbReference type="ARBA" id="ARBA00022884"/>
    </source>
</evidence>
<dbReference type="GO" id="GO:0031564">
    <property type="term" value="P:transcription antitermination"/>
    <property type="evidence" value="ECO:0007669"/>
    <property type="project" value="UniProtKB-KW"/>
</dbReference>
<evidence type="ECO:0000313" key="9">
    <source>
        <dbReference type="Proteomes" id="UP000189970"/>
    </source>
</evidence>
<keyword evidence="9" id="KW-1185">Reference proteome</keyword>
<name>A0A1V4DK02_9ENTE</name>
<proteinExistence type="inferred from homology"/>
<dbReference type="HAMAP" id="MF_00073">
    <property type="entry name" value="NusB"/>
    <property type="match status" value="1"/>
</dbReference>
<dbReference type="GO" id="GO:0005829">
    <property type="term" value="C:cytosol"/>
    <property type="evidence" value="ECO:0007669"/>
    <property type="project" value="TreeGrafter"/>
</dbReference>
<organism evidence="8 9">
    <name type="scientific">Vagococcus martis</name>
    <dbReference type="NCBI Taxonomy" id="1768210"/>
    <lineage>
        <taxon>Bacteria</taxon>
        <taxon>Bacillati</taxon>
        <taxon>Bacillota</taxon>
        <taxon>Bacilli</taxon>
        <taxon>Lactobacillales</taxon>
        <taxon>Enterococcaceae</taxon>
        <taxon>Vagococcus</taxon>
    </lineage>
</organism>
<gene>
    <name evidence="6" type="primary">nusB</name>
    <name evidence="8" type="ORF">BW731_08725</name>
</gene>
<dbReference type="EMBL" id="MVAB01000001">
    <property type="protein sequence ID" value="OPF88914.1"/>
    <property type="molecule type" value="Genomic_DNA"/>
</dbReference>
<evidence type="ECO:0000256" key="6">
    <source>
        <dbReference type="HAMAP-Rule" id="MF_00073"/>
    </source>
</evidence>
<keyword evidence="2 6" id="KW-0889">Transcription antitermination</keyword>
<dbReference type="InterPro" id="IPR011605">
    <property type="entry name" value="NusB_fam"/>
</dbReference>
<evidence type="ECO:0000256" key="2">
    <source>
        <dbReference type="ARBA" id="ARBA00022814"/>
    </source>
</evidence>
<comment type="caution">
    <text evidence="8">The sequence shown here is derived from an EMBL/GenBank/DDBJ whole genome shotgun (WGS) entry which is preliminary data.</text>
</comment>
<keyword evidence="4 6" id="KW-0805">Transcription regulation</keyword>
<dbReference type="PANTHER" id="PTHR11078:SF3">
    <property type="entry name" value="ANTITERMINATION NUSB DOMAIN-CONTAINING PROTEIN"/>
    <property type="match status" value="1"/>
</dbReference>
<dbReference type="InterPro" id="IPR035926">
    <property type="entry name" value="NusB-like_sf"/>
</dbReference>
<dbReference type="NCBIfam" id="NF001223">
    <property type="entry name" value="PRK00202.1-1"/>
    <property type="match status" value="1"/>
</dbReference>
<dbReference type="PANTHER" id="PTHR11078">
    <property type="entry name" value="N UTILIZATION SUBSTANCE PROTEIN B-RELATED"/>
    <property type="match status" value="1"/>
</dbReference>
<dbReference type="Pfam" id="PF01029">
    <property type="entry name" value="NusB"/>
    <property type="match status" value="1"/>
</dbReference>
<comment type="function">
    <text evidence="6">Involved in transcription antitermination. Required for transcription of ribosomal RNA (rRNA) genes. Binds specifically to the boxA antiterminator sequence of the ribosomal RNA (rrn) operons.</text>
</comment>
<dbReference type="InterPro" id="IPR006027">
    <property type="entry name" value="NusB_RsmB_TIM44"/>
</dbReference>
<reference evidence="8 9" key="1">
    <citation type="submission" date="2017-02" db="EMBL/GenBank/DDBJ databases">
        <title>Vagococcus cremeus sp. nov., isolated from the small intestine of a marten, Martes flavigula.</title>
        <authorList>
            <person name="Tak E.J."/>
            <person name="Bae J.-W."/>
        </authorList>
    </citation>
    <scope>NUCLEOTIDE SEQUENCE [LARGE SCALE GENOMIC DNA]</scope>
    <source>
        <strain evidence="8 9">D7T301</strain>
    </source>
</reference>
<evidence type="ECO:0000259" key="7">
    <source>
        <dbReference type="Pfam" id="PF01029"/>
    </source>
</evidence>
<dbReference type="Proteomes" id="UP000189970">
    <property type="component" value="Unassembled WGS sequence"/>
</dbReference>
<keyword evidence="3 6" id="KW-0694">RNA-binding</keyword>
<evidence type="ECO:0000256" key="1">
    <source>
        <dbReference type="ARBA" id="ARBA00005952"/>
    </source>
</evidence>
<dbReference type="SUPFAM" id="SSF48013">
    <property type="entry name" value="NusB-like"/>
    <property type="match status" value="1"/>
</dbReference>
<dbReference type="AlphaFoldDB" id="A0A1V4DK02"/>
<evidence type="ECO:0000256" key="5">
    <source>
        <dbReference type="ARBA" id="ARBA00023163"/>
    </source>
</evidence>